<dbReference type="Pfam" id="PF07690">
    <property type="entry name" value="MFS_1"/>
    <property type="match status" value="1"/>
</dbReference>
<keyword evidence="5 8" id="KW-0812">Transmembrane</keyword>
<dbReference type="Gene3D" id="1.20.1250.20">
    <property type="entry name" value="MFS general substrate transporter like domains"/>
    <property type="match status" value="1"/>
</dbReference>
<feature type="transmembrane region" description="Helical" evidence="8">
    <location>
        <begin position="224"/>
        <end position="247"/>
    </location>
</feature>
<feature type="transmembrane region" description="Helical" evidence="8">
    <location>
        <begin position="171"/>
        <end position="193"/>
    </location>
</feature>
<evidence type="ECO:0000256" key="5">
    <source>
        <dbReference type="ARBA" id="ARBA00022692"/>
    </source>
</evidence>
<dbReference type="GO" id="GO:0022857">
    <property type="term" value="F:transmembrane transporter activity"/>
    <property type="evidence" value="ECO:0007669"/>
    <property type="project" value="InterPro"/>
</dbReference>
<evidence type="ECO:0000256" key="6">
    <source>
        <dbReference type="ARBA" id="ARBA00022989"/>
    </source>
</evidence>
<comment type="subcellular location">
    <subcellularLocation>
        <location evidence="1">Cell membrane</location>
        <topology evidence="1">Multi-pass membrane protein</topology>
    </subcellularLocation>
</comment>
<proteinExistence type="inferred from homology"/>
<keyword evidence="11" id="KW-1185">Reference proteome</keyword>
<dbReference type="AlphaFoldDB" id="A0A433SBI3"/>
<comment type="similarity">
    <text evidence="2">Belongs to the major facilitator superfamily.</text>
</comment>
<dbReference type="PANTHER" id="PTHR43271:SF2">
    <property type="entry name" value="BLL2771 PROTEIN"/>
    <property type="match status" value="1"/>
</dbReference>
<dbReference type="InterPro" id="IPR020846">
    <property type="entry name" value="MFS_dom"/>
</dbReference>
<gene>
    <name evidence="10" type="primary">ynfM</name>
    <name evidence="10" type="ORF">CUZ56_02169</name>
</gene>
<keyword evidence="7 8" id="KW-0472">Membrane</keyword>
<feature type="transmembrane region" description="Helical" evidence="8">
    <location>
        <begin position="21"/>
        <end position="40"/>
    </location>
</feature>
<dbReference type="PANTHER" id="PTHR43271">
    <property type="entry name" value="BLL2771 PROTEIN"/>
    <property type="match status" value="1"/>
</dbReference>
<feature type="transmembrane region" description="Helical" evidence="8">
    <location>
        <begin position="60"/>
        <end position="79"/>
    </location>
</feature>
<protein>
    <submittedName>
        <fullName evidence="10">Inner membrane transport protein YnfM</fullName>
    </submittedName>
</protein>
<dbReference type="InterPro" id="IPR036259">
    <property type="entry name" value="MFS_trans_sf"/>
</dbReference>
<dbReference type="InterPro" id="IPR005829">
    <property type="entry name" value="Sugar_transporter_CS"/>
</dbReference>
<keyword evidence="4" id="KW-1003">Cell membrane</keyword>
<dbReference type="PROSITE" id="PS00216">
    <property type="entry name" value="SUGAR_TRANSPORT_1"/>
    <property type="match status" value="1"/>
</dbReference>
<evidence type="ECO:0000256" key="1">
    <source>
        <dbReference type="ARBA" id="ARBA00004651"/>
    </source>
</evidence>
<dbReference type="InterPro" id="IPR011701">
    <property type="entry name" value="MFS"/>
</dbReference>
<evidence type="ECO:0000313" key="10">
    <source>
        <dbReference type="EMBL" id="RUS66091.1"/>
    </source>
</evidence>
<evidence type="ECO:0000256" key="4">
    <source>
        <dbReference type="ARBA" id="ARBA00022475"/>
    </source>
</evidence>
<evidence type="ECO:0000256" key="2">
    <source>
        <dbReference type="ARBA" id="ARBA00008335"/>
    </source>
</evidence>
<feature type="transmembrane region" description="Helical" evidence="8">
    <location>
        <begin position="374"/>
        <end position="396"/>
    </location>
</feature>
<dbReference type="OrthoDB" id="63984at2"/>
<keyword evidence="6 8" id="KW-1133">Transmembrane helix</keyword>
<evidence type="ECO:0000256" key="7">
    <source>
        <dbReference type="ARBA" id="ARBA00023136"/>
    </source>
</evidence>
<evidence type="ECO:0000313" key="11">
    <source>
        <dbReference type="Proteomes" id="UP000286947"/>
    </source>
</evidence>
<feature type="transmembrane region" description="Helical" evidence="8">
    <location>
        <begin position="290"/>
        <end position="307"/>
    </location>
</feature>
<feature type="transmembrane region" description="Helical" evidence="8">
    <location>
        <begin position="147"/>
        <end position="165"/>
    </location>
</feature>
<evidence type="ECO:0000256" key="3">
    <source>
        <dbReference type="ARBA" id="ARBA00022448"/>
    </source>
</evidence>
<feature type="transmembrane region" description="Helical" evidence="8">
    <location>
        <begin position="111"/>
        <end position="135"/>
    </location>
</feature>
<accession>A0A433SBI3</accession>
<feature type="transmembrane region" description="Helical" evidence="8">
    <location>
        <begin position="88"/>
        <end position="105"/>
    </location>
</feature>
<evidence type="ECO:0000256" key="8">
    <source>
        <dbReference type="SAM" id="Phobius"/>
    </source>
</evidence>
<dbReference type="GO" id="GO:0005886">
    <property type="term" value="C:plasma membrane"/>
    <property type="evidence" value="ECO:0007669"/>
    <property type="project" value="UniProtKB-SubCell"/>
</dbReference>
<dbReference type="Proteomes" id="UP000286947">
    <property type="component" value="Unassembled WGS sequence"/>
</dbReference>
<sequence>MFLQKLKSSSLFKGPQPGATASPVIIWFIGFFAFLDVYAIQSILPMIKADFDTTATQAGMVVGVTLFAMAAVSPFMGLVSDRIGRKNVLCFALIALTIPTALIPLCTNLYLLMLFRFCQGLAVPGIVVVTMAYIAEEFPPTNIARITTAYVSGTVMGGFSGRFITGHVSDWIGWRGGFLVLAAINLMGVIMVFKQLPPSQKFKPSTNFHAGLVTLSHHLKNKRLLAACAVGFCVLYSLVASFTYINFVLNHEPFNLSTAGLANVFAVYLIGVFVTPLAGRLISKLGSQRVLIMALVFSSAGICITLIPSLTVVILGLIICSSGVFVCQSASIGFIATNVDEGRSLASGIYNLSYYSGGAIGAWLAGLAFEAWGWPGSVASIVAMQCLAIVIAWTCWKPVPAKTLAS</sequence>
<dbReference type="PROSITE" id="PS50850">
    <property type="entry name" value="MFS"/>
    <property type="match status" value="1"/>
</dbReference>
<feature type="transmembrane region" description="Helical" evidence="8">
    <location>
        <begin position="348"/>
        <end position="368"/>
    </location>
</feature>
<dbReference type="CDD" id="cd17324">
    <property type="entry name" value="MFS_NepI_like"/>
    <property type="match status" value="1"/>
</dbReference>
<reference evidence="10 11" key="1">
    <citation type="submission" date="2018-01" db="EMBL/GenBank/DDBJ databases">
        <title>Saezia sanguinis gen. nov., sp. nov., in the order Burkholderiales isolated from human blood.</title>
        <authorList>
            <person name="Medina-Pascual M.J."/>
            <person name="Valdezate S."/>
            <person name="Monzon S."/>
            <person name="Cuesta I."/>
            <person name="Carrasco G."/>
            <person name="Villalon P."/>
            <person name="Saez-Nieto J.A."/>
        </authorList>
    </citation>
    <scope>NUCLEOTIDE SEQUENCE [LARGE SCALE GENOMIC DNA]</scope>
    <source>
        <strain evidence="10 11">CNM695-12</strain>
    </source>
</reference>
<dbReference type="SUPFAM" id="SSF103473">
    <property type="entry name" value="MFS general substrate transporter"/>
    <property type="match status" value="1"/>
</dbReference>
<feature type="domain" description="Major facilitator superfamily (MFS) profile" evidence="9">
    <location>
        <begin position="22"/>
        <end position="400"/>
    </location>
</feature>
<evidence type="ECO:0000259" key="9">
    <source>
        <dbReference type="PROSITE" id="PS50850"/>
    </source>
</evidence>
<comment type="caution">
    <text evidence="10">The sequence shown here is derived from an EMBL/GenBank/DDBJ whole genome shotgun (WGS) entry which is preliminary data.</text>
</comment>
<feature type="transmembrane region" description="Helical" evidence="8">
    <location>
        <begin position="259"/>
        <end position="278"/>
    </location>
</feature>
<feature type="transmembrane region" description="Helical" evidence="8">
    <location>
        <begin position="313"/>
        <end position="336"/>
    </location>
</feature>
<dbReference type="EMBL" id="PQSP01000006">
    <property type="protein sequence ID" value="RUS66091.1"/>
    <property type="molecule type" value="Genomic_DNA"/>
</dbReference>
<keyword evidence="3" id="KW-0813">Transport</keyword>
<dbReference type="RefSeq" id="WP_126980360.1">
    <property type="nucleotide sequence ID" value="NZ_PQSP01000006.1"/>
</dbReference>
<organism evidence="10 11">
    <name type="scientific">Saezia sanguinis</name>
    <dbReference type="NCBI Taxonomy" id="1965230"/>
    <lineage>
        <taxon>Bacteria</taxon>
        <taxon>Pseudomonadati</taxon>
        <taxon>Pseudomonadota</taxon>
        <taxon>Betaproteobacteria</taxon>
        <taxon>Burkholderiales</taxon>
        <taxon>Saeziaceae</taxon>
        <taxon>Saezia</taxon>
    </lineage>
</organism>
<name>A0A433SBI3_9BURK</name>